<dbReference type="GeneID" id="20667364"/>
<dbReference type="EMBL" id="KI925459">
    <property type="protein sequence ID" value="ETW80396.1"/>
    <property type="molecule type" value="Genomic_DNA"/>
</dbReference>
<dbReference type="eggNOG" id="ENOG502SGNP">
    <property type="taxonomic scope" value="Eukaryota"/>
</dbReference>
<feature type="compositionally biased region" description="Low complexity" evidence="1">
    <location>
        <begin position="142"/>
        <end position="168"/>
    </location>
</feature>
<accession>W4K5T2</accession>
<feature type="compositionally biased region" description="Polar residues" evidence="1">
    <location>
        <begin position="260"/>
        <end position="269"/>
    </location>
</feature>
<dbReference type="InParanoid" id="W4K5T2"/>
<gene>
    <name evidence="2" type="ORF">HETIRDRAFT_150441</name>
</gene>
<keyword evidence="3" id="KW-1185">Reference proteome</keyword>
<dbReference type="HOGENOM" id="CLU_049777_0_0_1"/>
<dbReference type="KEGG" id="hir:HETIRDRAFT_150441"/>
<feature type="compositionally biased region" description="Pro residues" evidence="1">
    <location>
        <begin position="15"/>
        <end position="24"/>
    </location>
</feature>
<feature type="compositionally biased region" description="Low complexity" evidence="1">
    <location>
        <begin position="271"/>
        <end position="291"/>
    </location>
</feature>
<reference evidence="2 3" key="1">
    <citation type="journal article" date="2012" name="New Phytol.">
        <title>Insight into trade-off between wood decay and parasitism from the genome of a fungal forest pathogen.</title>
        <authorList>
            <person name="Olson A."/>
            <person name="Aerts A."/>
            <person name="Asiegbu F."/>
            <person name="Belbahri L."/>
            <person name="Bouzid O."/>
            <person name="Broberg A."/>
            <person name="Canback B."/>
            <person name="Coutinho P.M."/>
            <person name="Cullen D."/>
            <person name="Dalman K."/>
            <person name="Deflorio G."/>
            <person name="van Diepen L.T."/>
            <person name="Dunand C."/>
            <person name="Duplessis S."/>
            <person name="Durling M."/>
            <person name="Gonthier P."/>
            <person name="Grimwood J."/>
            <person name="Fossdal C.G."/>
            <person name="Hansson D."/>
            <person name="Henrissat B."/>
            <person name="Hietala A."/>
            <person name="Himmelstrand K."/>
            <person name="Hoffmeister D."/>
            <person name="Hogberg N."/>
            <person name="James T.Y."/>
            <person name="Karlsson M."/>
            <person name="Kohler A."/>
            <person name="Kues U."/>
            <person name="Lee Y.H."/>
            <person name="Lin Y.C."/>
            <person name="Lind M."/>
            <person name="Lindquist E."/>
            <person name="Lombard V."/>
            <person name="Lucas S."/>
            <person name="Lunden K."/>
            <person name="Morin E."/>
            <person name="Murat C."/>
            <person name="Park J."/>
            <person name="Raffaello T."/>
            <person name="Rouze P."/>
            <person name="Salamov A."/>
            <person name="Schmutz J."/>
            <person name="Solheim H."/>
            <person name="Stahlberg J."/>
            <person name="Velez H."/>
            <person name="de Vries R.P."/>
            <person name="Wiebenga A."/>
            <person name="Woodward S."/>
            <person name="Yakovlev I."/>
            <person name="Garbelotto M."/>
            <person name="Martin F."/>
            <person name="Grigoriev I.V."/>
            <person name="Stenlid J."/>
        </authorList>
    </citation>
    <scope>NUCLEOTIDE SEQUENCE [LARGE SCALE GENOMIC DNA]</scope>
    <source>
        <strain evidence="2 3">TC 32-1</strain>
    </source>
</reference>
<protein>
    <submittedName>
        <fullName evidence="2">Uncharacterized protein</fullName>
    </submittedName>
</protein>
<dbReference type="OrthoDB" id="3358973at2759"/>
<feature type="compositionally biased region" description="Pro residues" evidence="1">
    <location>
        <begin position="292"/>
        <end position="324"/>
    </location>
</feature>
<dbReference type="Proteomes" id="UP000030671">
    <property type="component" value="Unassembled WGS sequence"/>
</dbReference>
<name>W4K5T2_HETIT</name>
<feature type="compositionally biased region" description="Basic and acidic residues" evidence="1">
    <location>
        <begin position="336"/>
        <end position="346"/>
    </location>
</feature>
<dbReference type="AlphaFoldDB" id="W4K5T2"/>
<feature type="compositionally biased region" description="Acidic residues" evidence="1">
    <location>
        <begin position="38"/>
        <end position="61"/>
    </location>
</feature>
<feature type="compositionally biased region" description="Basic and acidic residues" evidence="1">
    <location>
        <begin position="28"/>
        <end position="37"/>
    </location>
</feature>
<evidence type="ECO:0000313" key="3">
    <source>
        <dbReference type="Proteomes" id="UP000030671"/>
    </source>
</evidence>
<proteinExistence type="predicted"/>
<feature type="region of interest" description="Disordered" evidence="1">
    <location>
        <begin position="1"/>
        <end position="168"/>
    </location>
</feature>
<evidence type="ECO:0000313" key="2">
    <source>
        <dbReference type="EMBL" id="ETW80396.1"/>
    </source>
</evidence>
<feature type="compositionally biased region" description="Polar residues" evidence="1">
    <location>
        <begin position="1"/>
        <end position="10"/>
    </location>
</feature>
<dbReference type="RefSeq" id="XP_009547153.1">
    <property type="nucleotide sequence ID" value="XM_009548858.1"/>
</dbReference>
<feature type="region of interest" description="Disordered" evidence="1">
    <location>
        <begin position="183"/>
        <end position="348"/>
    </location>
</feature>
<evidence type="ECO:0000256" key="1">
    <source>
        <dbReference type="SAM" id="MobiDB-lite"/>
    </source>
</evidence>
<organism evidence="2 3">
    <name type="scientific">Heterobasidion irregulare (strain TC 32-1)</name>
    <dbReference type="NCBI Taxonomy" id="747525"/>
    <lineage>
        <taxon>Eukaryota</taxon>
        <taxon>Fungi</taxon>
        <taxon>Dikarya</taxon>
        <taxon>Basidiomycota</taxon>
        <taxon>Agaricomycotina</taxon>
        <taxon>Agaricomycetes</taxon>
        <taxon>Russulales</taxon>
        <taxon>Bondarzewiaceae</taxon>
        <taxon>Heterobasidion</taxon>
        <taxon>Heterobasidion annosum species complex</taxon>
    </lineage>
</organism>
<feature type="compositionally biased region" description="Pro residues" evidence="1">
    <location>
        <begin position="225"/>
        <end position="242"/>
    </location>
</feature>
<sequence>MAFDSATQGRSASPHPLPSLPPSPSEADLGRRSAWDEHEIDDGDGDGDGDDHNDDEYDELENEPRTPTAHSARGTKGKGRGSAGPLAATYAEGGTDEALREIDGAQGHYPPTTDGDAETRRIEETLRRWEVAERQRRKSARDAVAAAASAAASASAASSSPTTAAAPSVVADVARRASHLWASRSSRAPTAGVGAHHALHTSDDADADADVDAVPLSTLAGPHALSPPLPLSPTPSRPPTPPSAATLTPETENPFRDPYGSSSSSSLFVNAQPPASTPPSASGPGAGAKPGFAPPEPLGLPQPRTPPPRTATPHANRPPEPMPPAALTRTGGRGARGGEEAGEKPVRWWTEWLCGCSEGPDRGGDAQAGRTNPLE</sequence>
<feature type="compositionally biased region" description="Basic and acidic residues" evidence="1">
    <location>
        <begin position="117"/>
        <end position="134"/>
    </location>
</feature>